<proteinExistence type="predicted"/>
<name>A0A7J6QFB6_PEROL</name>
<protein>
    <submittedName>
        <fullName evidence="2">Uncharacterized protein</fullName>
    </submittedName>
</protein>
<sequence>MGNPWSSPTTSEVSRRRVEQPARRRPSPAPSSVAAKIVRRLTPLLIEGGFVVRPGGVGFTFVDGPWRQEVAEHCLIGTVHLRRLNELRSVVRFCEDNNIEILIIDLERTVVARSPGIDGGLVLACCVDGLCGLPRLFTDKHDRRILRVGIAAKWRDVKDILLAEGLDEAGIESISNPSDRHRHDYLPRSCLDGLYMVRVDEDSAGSLTESSLVEQNPEQLRRHQHHGQLIVTSPHDRGSHLVGVITLRYYDLSAIKEAICNARDAAPLDGRDDMSQLPPMNTQHGPRIDASTQARGDKSYPGGGSLSIPLLT</sequence>
<evidence type="ECO:0000313" key="3">
    <source>
        <dbReference type="EMBL" id="KAF4742109.1"/>
    </source>
</evidence>
<dbReference type="Proteomes" id="UP000553632">
    <property type="component" value="Unassembled WGS sequence"/>
</dbReference>
<evidence type="ECO:0000313" key="2">
    <source>
        <dbReference type="EMBL" id="KAF4706280.1"/>
    </source>
</evidence>
<comment type="caution">
    <text evidence="2">The sequence shown here is derived from an EMBL/GenBank/DDBJ whole genome shotgun (WGS) entry which is preliminary data.</text>
</comment>
<dbReference type="Proteomes" id="UP000574390">
    <property type="component" value="Unassembled WGS sequence"/>
</dbReference>
<dbReference type="EMBL" id="JABANM010030418">
    <property type="protein sequence ID" value="KAF4706280.1"/>
    <property type="molecule type" value="Genomic_DNA"/>
</dbReference>
<evidence type="ECO:0000313" key="4">
    <source>
        <dbReference type="Proteomes" id="UP000553632"/>
    </source>
</evidence>
<feature type="compositionally biased region" description="Polar residues" evidence="1">
    <location>
        <begin position="1"/>
        <end position="12"/>
    </location>
</feature>
<evidence type="ECO:0000256" key="1">
    <source>
        <dbReference type="SAM" id="MobiDB-lite"/>
    </source>
</evidence>
<dbReference type="AlphaFoldDB" id="A0A7J6QFB6"/>
<feature type="region of interest" description="Disordered" evidence="1">
    <location>
        <begin position="1"/>
        <end position="30"/>
    </location>
</feature>
<reference evidence="4 5" key="1">
    <citation type="submission" date="2020-04" db="EMBL/GenBank/DDBJ databases">
        <title>Perkinsus olseni comparative genomics.</title>
        <authorList>
            <person name="Bogema D.R."/>
        </authorList>
    </citation>
    <scope>NUCLEOTIDE SEQUENCE [LARGE SCALE GENOMIC DNA]</scope>
    <source>
        <strain evidence="2">ATCC PRA-205</strain>
        <strain evidence="3 4">ATCC PRA-207</strain>
    </source>
</reference>
<gene>
    <name evidence="2" type="ORF">FOZ62_007410</name>
    <name evidence="3" type="ORF">FOZ63_008136</name>
</gene>
<feature type="compositionally biased region" description="Polar residues" evidence="1">
    <location>
        <begin position="278"/>
        <end position="294"/>
    </location>
</feature>
<evidence type="ECO:0000313" key="5">
    <source>
        <dbReference type="Proteomes" id="UP000574390"/>
    </source>
</evidence>
<dbReference type="EMBL" id="JABANO010012255">
    <property type="protein sequence ID" value="KAF4742109.1"/>
    <property type="molecule type" value="Genomic_DNA"/>
</dbReference>
<feature type="region of interest" description="Disordered" evidence="1">
    <location>
        <begin position="270"/>
        <end position="312"/>
    </location>
</feature>
<feature type="compositionally biased region" description="Basic and acidic residues" evidence="1">
    <location>
        <begin position="13"/>
        <end position="22"/>
    </location>
</feature>
<keyword evidence="4" id="KW-1185">Reference proteome</keyword>
<organism evidence="2 5">
    <name type="scientific">Perkinsus olseni</name>
    <name type="common">Perkinsus atlanticus</name>
    <dbReference type="NCBI Taxonomy" id="32597"/>
    <lineage>
        <taxon>Eukaryota</taxon>
        <taxon>Sar</taxon>
        <taxon>Alveolata</taxon>
        <taxon>Perkinsozoa</taxon>
        <taxon>Perkinsea</taxon>
        <taxon>Perkinsida</taxon>
        <taxon>Perkinsidae</taxon>
        <taxon>Perkinsus</taxon>
    </lineage>
</organism>
<accession>A0A7J6QFB6</accession>